<keyword evidence="3" id="KW-1185">Reference proteome</keyword>
<name>A0AAD9ABI6_9PEZI</name>
<feature type="region of interest" description="Disordered" evidence="1">
    <location>
        <begin position="1"/>
        <end position="73"/>
    </location>
</feature>
<evidence type="ECO:0000313" key="3">
    <source>
        <dbReference type="Proteomes" id="UP001243330"/>
    </source>
</evidence>
<protein>
    <submittedName>
        <fullName evidence="2">Uncharacterized protein</fullName>
    </submittedName>
</protein>
<evidence type="ECO:0000256" key="1">
    <source>
        <dbReference type="SAM" id="MobiDB-lite"/>
    </source>
</evidence>
<proteinExistence type="predicted"/>
<sequence length="120" mass="12813">MEATRPGPSSALSSEPPLRVESEAASACADSATDTKRPNRMHGKAENAMENPPRRRSWRGKTQEWDSGGGDGWLGTTVGPLVYICPVGEGESQCSDSKAPPSEVAMESPRNLSSRRGARE</sequence>
<feature type="compositionally biased region" description="Basic and acidic residues" evidence="1">
    <location>
        <begin position="33"/>
        <end position="47"/>
    </location>
</feature>
<evidence type="ECO:0000313" key="2">
    <source>
        <dbReference type="EMBL" id="KAK1845066.1"/>
    </source>
</evidence>
<reference evidence="2" key="1">
    <citation type="submission" date="2023-01" db="EMBL/GenBank/DDBJ databases">
        <title>Colletotrichum chrysophilum M932 genome sequence.</title>
        <authorList>
            <person name="Baroncelli R."/>
        </authorList>
    </citation>
    <scope>NUCLEOTIDE SEQUENCE</scope>
    <source>
        <strain evidence="2">M932</strain>
    </source>
</reference>
<feature type="compositionally biased region" description="Low complexity" evidence="1">
    <location>
        <begin position="23"/>
        <end position="32"/>
    </location>
</feature>
<dbReference type="EMBL" id="JAQOWY010000286">
    <property type="protein sequence ID" value="KAK1845066.1"/>
    <property type="molecule type" value="Genomic_DNA"/>
</dbReference>
<dbReference type="Proteomes" id="UP001243330">
    <property type="component" value="Unassembled WGS sequence"/>
</dbReference>
<organism evidence="2 3">
    <name type="scientific">Colletotrichum chrysophilum</name>
    <dbReference type="NCBI Taxonomy" id="1836956"/>
    <lineage>
        <taxon>Eukaryota</taxon>
        <taxon>Fungi</taxon>
        <taxon>Dikarya</taxon>
        <taxon>Ascomycota</taxon>
        <taxon>Pezizomycotina</taxon>
        <taxon>Sordariomycetes</taxon>
        <taxon>Hypocreomycetidae</taxon>
        <taxon>Glomerellales</taxon>
        <taxon>Glomerellaceae</taxon>
        <taxon>Colletotrichum</taxon>
        <taxon>Colletotrichum gloeosporioides species complex</taxon>
    </lineage>
</organism>
<gene>
    <name evidence="2" type="ORF">CCHR01_12285</name>
</gene>
<comment type="caution">
    <text evidence="2">The sequence shown here is derived from an EMBL/GenBank/DDBJ whole genome shotgun (WGS) entry which is preliminary data.</text>
</comment>
<dbReference type="AlphaFoldDB" id="A0AAD9ABI6"/>
<accession>A0AAD9ABI6</accession>
<feature type="region of interest" description="Disordered" evidence="1">
    <location>
        <begin position="88"/>
        <end position="120"/>
    </location>
</feature>